<proteinExistence type="predicted"/>
<keyword evidence="3" id="KW-0418">Kinase</keyword>
<reference evidence="3 5" key="2">
    <citation type="submission" date="2019-02" db="EMBL/GenBank/DDBJ databases">
        <authorList>
            <consortium name="Pathogen Informatics"/>
        </authorList>
    </citation>
    <scope>NUCLEOTIDE SEQUENCE [LARGE SCALE GENOMIC DNA]</scope>
    <source>
        <strain evidence="3 5">3012STDY7078520</strain>
    </source>
</reference>
<dbReference type="EMBL" id="NCWY01000002">
    <property type="protein sequence ID" value="PAK96844.1"/>
    <property type="molecule type" value="Genomic_DNA"/>
</dbReference>
<dbReference type="Proteomes" id="UP000216867">
    <property type="component" value="Unassembled WGS sequence"/>
</dbReference>
<organism evidence="1 4">
    <name type="scientific">Brevibacterium casei</name>
    <dbReference type="NCBI Taxonomy" id="33889"/>
    <lineage>
        <taxon>Bacteria</taxon>
        <taxon>Bacillati</taxon>
        <taxon>Actinomycetota</taxon>
        <taxon>Actinomycetes</taxon>
        <taxon>Micrococcales</taxon>
        <taxon>Brevibacteriaceae</taxon>
        <taxon>Brevibacterium</taxon>
    </lineage>
</organism>
<reference evidence="1 4" key="1">
    <citation type="submission" date="2017-04" db="EMBL/GenBank/DDBJ databases">
        <title>Kefir bacterial isolates.</title>
        <authorList>
            <person name="Kim Y."/>
            <person name="Blasche S."/>
            <person name="Patil K.R."/>
        </authorList>
    </citation>
    <scope>NUCLEOTIDE SEQUENCE [LARGE SCALE GENOMIC DNA]</scope>
    <source>
        <strain evidence="1 4">OG2</strain>
    </source>
</reference>
<dbReference type="EMBL" id="CP065682">
    <property type="protein sequence ID" value="QPS34237.1"/>
    <property type="molecule type" value="Genomic_DNA"/>
</dbReference>
<dbReference type="AlphaFoldDB" id="A0A269ZGD3"/>
<dbReference type="KEGG" id="bcau:I6G59_02580"/>
<dbReference type="Gene3D" id="3.40.50.300">
    <property type="entry name" value="P-loop containing nucleotide triphosphate hydrolases"/>
    <property type="match status" value="1"/>
</dbReference>
<evidence type="ECO:0000313" key="6">
    <source>
        <dbReference type="Proteomes" id="UP000594979"/>
    </source>
</evidence>
<evidence type="ECO:0000313" key="3">
    <source>
        <dbReference type="EMBL" id="VEW14873.1"/>
    </source>
</evidence>
<reference evidence="2 6" key="3">
    <citation type="submission" date="2020-12" db="EMBL/GenBank/DDBJ databases">
        <title>FDA dAtabase for Regulatory Grade micrObial Sequences (FDA-ARGOS): Supporting development and validation of Infectious Disease Dx tests.</title>
        <authorList>
            <person name="Sproer C."/>
            <person name="Gronow S."/>
            <person name="Severitt S."/>
            <person name="Schroder I."/>
            <person name="Tallon L."/>
            <person name="Sadzewicz L."/>
            <person name="Zhao X."/>
            <person name="Boylan J."/>
            <person name="Ott S."/>
            <person name="Bowen H."/>
            <person name="Vavikolanu K."/>
            <person name="Mehta A."/>
            <person name="Aluvathingal J."/>
            <person name="Nadendla S."/>
            <person name="Lowell S."/>
            <person name="Myers T."/>
            <person name="Yan Y."/>
            <person name="Sichtig H."/>
        </authorList>
    </citation>
    <scope>NUCLEOTIDE SEQUENCE [LARGE SCALE GENOMIC DNA]</scope>
    <source>
        <strain evidence="2 6">FDAARGOS_902</strain>
    </source>
</reference>
<keyword evidence="3" id="KW-0808">Transferase</keyword>
<dbReference type="RefSeq" id="WP_095375374.1">
    <property type="nucleotide sequence ID" value="NZ_CAACXN010000016.1"/>
</dbReference>
<dbReference type="Proteomes" id="UP000594979">
    <property type="component" value="Chromosome"/>
</dbReference>
<dbReference type="SUPFAM" id="SSF52540">
    <property type="entry name" value="P-loop containing nucleoside triphosphate hydrolases"/>
    <property type="match status" value="1"/>
</dbReference>
<dbReference type="EMBL" id="CAACXN010000016">
    <property type="protein sequence ID" value="VEW14873.1"/>
    <property type="molecule type" value="Genomic_DNA"/>
</dbReference>
<evidence type="ECO:0000313" key="4">
    <source>
        <dbReference type="Proteomes" id="UP000216867"/>
    </source>
</evidence>
<evidence type="ECO:0000313" key="2">
    <source>
        <dbReference type="EMBL" id="QPS34237.1"/>
    </source>
</evidence>
<dbReference type="GO" id="GO:0016301">
    <property type="term" value="F:kinase activity"/>
    <property type="evidence" value="ECO:0007669"/>
    <property type="project" value="UniProtKB-KW"/>
</dbReference>
<dbReference type="Pfam" id="PF13671">
    <property type="entry name" value="AAA_33"/>
    <property type="match status" value="1"/>
</dbReference>
<dbReference type="Proteomes" id="UP000386281">
    <property type="component" value="Unassembled WGS sequence"/>
</dbReference>
<gene>
    <name evidence="1" type="ORF">B8X04_02765</name>
    <name evidence="2" type="ORF">I6G59_02580</name>
    <name evidence="3" type="ORF">NCTC12391_03023</name>
</gene>
<evidence type="ECO:0000313" key="1">
    <source>
        <dbReference type="EMBL" id="PAK96844.1"/>
    </source>
</evidence>
<sequence>MTATRSSPVVLLAGIPGAGKTETLKEIRSHAPWLRISDPESVRDVLRRVLPWLPYPVARPFVHTIAHFAALFRLLRRGDRPLIVHDPGTRRWSRRLLLWLAHLRGHPAEAVFIDVDRDDALAGQERRGRIVRGPAFDRHWRRWTQLRSRMVAGEQPGPGETWARIVLTTRDRAVDDVLALIDHAPH</sequence>
<name>A0A269ZGD3_9MICO</name>
<dbReference type="InterPro" id="IPR027417">
    <property type="entry name" value="P-loop_NTPase"/>
</dbReference>
<protein>
    <submittedName>
        <fullName evidence="2">AAA family ATPase</fullName>
    </submittedName>
    <submittedName>
        <fullName evidence="3">Predicted kinase</fullName>
    </submittedName>
</protein>
<evidence type="ECO:0000313" key="5">
    <source>
        <dbReference type="Proteomes" id="UP000386281"/>
    </source>
</evidence>
<accession>A0A269ZGD3</accession>